<evidence type="ECO:0000313" key="8">
    <source>
        <dbReference type="EMBL" id="GAA1962783.1"/>
    </source>
</evidence>
<dbReference type="Pfam" id="PF17136">
    <property type="entry name" value="ribosomal_L24"/>
    <property type="match status" value="1"/>
</dbReference>
<dbReference type="InterPro" id="IPR003256">
    <property type="entry name" value="Ribosomal_uL24"/>
</dbReference>
<comment type="function">
    <text evidence="5">One of the proteins that surrounds the polypeptide exit tunnel on the outside of the subunit.</text>
</comment>
<evidence type="ECO:0000256" key="4">
    <source>
        <dbReference type="ARBA" id="ARBA00035206"/>
    </source>
</evidence>
<dbReference type="GO" id="GO:0005840">
    <property type="term" value="C:ribosome"/>
    <property type="evidence" value="ECO:0007669"/>
    <property type="project" value="UniProtKB-KW"/>
</dbReference>
<dbReference type="InterPro" id="IPR008991">
    <property type="entry name" value="Translation_prot_SH3-like_sf"/>
</dbReference>
<organism evidence="8 9">
    <name type="scientific">Catenulispora subtropica</name>
    <dbReference type="NCBI Taxonomy" id="450798"/>
    <lineage>
        <taxon>Bacteria</taxon>
        <taxon>Bacillati</taxon>
        <taxon>Actinomycetota</taxon>
        <taxon>Actinomycetes</taxon>
        <taxon>Catenulisporales</taxon>
        <taxon>Catenulisporaceae</taxon>
        <taxon>Catenulispora</taxon>
    </lineage>
</organism>
<dbReference type="SMART" id="SM00739">
    <property type="entry name" value="KOW"/>
    <property type="match status" value="1"/>
</dbReference>
<dbReference type="NCBIfam" id="TIGR01079">
    <property type="entry name" value="rplX_bact"/>
    <property type="match status" value="1"/>
</dbReference>
<dbReference type="SUPFAM" id="SSF50104">
    <property type="entry name" value="Translation proteins SH3-like domain"/>
    <property type="match status" value="1"/>
</dbReference>
<evidence type="ECO:0000259" key="7">
    <source>
        <dbReference type="SMART" id="SM00739"/>
    </source>
</evidence>
<gene>
    <name evidence="5 8" type="primary">rplX</name>
    <name evidence="8" type="ORF">GCM10009838_19670</name>
</gene>
<dbReference type="PANTHER" id="PTHR12903">
    <property type="entry name" value="MITOCHONDRIAL RIBOSOMAL PROTEIN L24"/>
    <property type="match status" value="1"/>
</dbReference>
<feature type="domain" description="KOW" evidence="7">
    <location>
        <begin position="5"/>
        <end position="32"/>
    </location>
</feature>
<dbReference type="PROSITE" id="PS01108">
    <property type="entry name" value="RIBOSOMAL_L24"/>
    <property type="match status" value="1"/>
</dbReference>
<comment type="caution">
    <text evidence="8">The sequence shown here is derived from an EMBL/GenBank/DDBJ whole genome shotgun (WGS) entry which is preliminary data.</text>
</comment>
<dbReference type="InterPro" id="IPR005825">
    <property type="entry name" value="Ribosomal_uL24_CS"/>
</dbReference>
<dbReference type="EMBL" id="BAAAQM010000008">
    <property type="protein sequence ID" value="GAA1962783.1"/>
    <property type="molecule type" value="Genomic_DNA"/>
</dbReference>
<keyword evidence="9" id="KW-1185">Reference proteome</keyword>
<dbReference type="InterPro" id="IPR041988">
    <property type="entry name" value="Ribosomal_uL24_KOW"/>
</dbReference>
<evidence type="ECO:0000256" key="3">
    <source>
        <dbReference type="ARBA" id="ARBA00023274"/>
    </source>
</evidence>
<evidence type="ECO:0000313" key="9">
    <source>
        <dbReference type="Proteomes" id="UP001499854"/>
    </source>
</evidence>
<comment type="subunit">
    <text evidence="5">Part of the 50S ribosomal subunit.</text>
</comment>
<protein>
    <recommendedName>
        <fullName evidence="4 5">Large ribosomal subunit protein uL24</fullName>
    </recommendedName>
</protein>
<name>A0ABP5CEM3_9ACTN</name>
<keyword evidence="5" id="KW-0694">RNA-binding</keyword>
<reference evidence="9" key="1">
    <citation type="journal article" date="2019" name="Int. J. Syst. Evol. Microbiol.">
        <title>The Global Catalogue of Microorganisms (GCM) 10K type strain sequencing project: providing services to taxonomists for standard genome sequencing and annotation.</title>
        <authorList>
            <consortium name="The Broad Institute Genomics Platform"/>
            <consortium name="The Broad Institute Genome Sequencing Center for Infectious Disease"/>
            <person name="Wu L."/>
            <person name="Ma J."/>
        </authorList>
    </citation>
    <scope>NUCLEOTIDE SEQUENCE [LARGE SCALE GENOMIC DNA]</scope>
    <source>
        <strain evidence="9">JCM 16013</strain>
    </source>
</reference>
<dbReference type="CDD" id="cd06089">
    <property type="entry name" value="KOW_RPL26"/>
    <property type="match status" value="1"/>
</dbReference>
<evidence type="ECO:0000256" key="6">
    <source>
        <dbReference type="RuleBase" id="RU003477"/>
    </source>
</evidence>
<evidence type="ECO:0000256" key="5">
    <source>
        <dbReference type="HAMAP-Rule" id="MF_01326"/>
    </source>
</evidence>
<accession>A0ABP5CEM3</accession>
<dbReference type="Gene3D" id="2.30.30.30">
    <property type="match status" value="1"/>
</dbReference>
<sequence>MPSMNIKKGDLVQVITGKDKGLQGKVIQAFPETQKVLVEGVNRVKKHTKVGQSVRGSKTGGIITVEAPVHVSNVMLVVEHEGAKVVTRVGYRRVEEERTLADGTKKTVTRSVRYAKRTGKDI</sequence>
<dbReference type="InterPro" id="IPR005824">
    <property type="entry name" value="KOW"/>
</dbReference>
<keyword evidence="3 5" id="KW-0687">Ribonucleoprotein</keyword>
<comment type="function">
    <text evidence="5">One of two assembly initiator proteins, it binds directly to the 5'-end of the 23S rRNA, where it nucleates assembly of the 50S subunit.</text>
</comment>
<keyword evidence="2 5" id="KW-0689">Ribosomal protein</keyword>
<keyword evidence="5" id="KW-0699">rRNA-binding</keyword>
<dbReference type="InterPro" id="IPR014722">
    <property type="entry name" value="Rib_uL2_dom2"/>
</dbReference>
<evidence type="ECO:0000256" key="2">
    <source>
        <dbReference type="ARBA" id="ARBA00022980"/>
    </source>
</evidence>
<proteinExistence type="inferred from homology"/>
<dbReference type="Pfam" id="PF00467">
    <property type="entry name" value="KOW"/>
    <property type="match status" value="1"/>
</dbReference>
<evidence type="ECO:0000256" key="1">
    <source>
        <dbReference type="ARBA" id="ARBA00010618"/>
    </source>
</evidence>
<dbReference type="Proteomes" id="UP001499854">
    <property type="component" value="Unassembled WGS sequence"/>
</dbReference>
<comment type="similarity">
    <text evidence="1 5 6">Belongs to the universal ribosomal protein uL24 family.</text>
</comment>
<dbReference type="InterPro" id="IPR057264">
    <property type="entry name" value="Ribosomal_uL24_C"/>
</dbReference>
<dbReference type="HAMAP" id="MF_01326_B">
    <property type="entry name" value="Ribosomal_uL24_B"/>
    <property type="match status" value="1"/>
</dbReference>